<dbReference type="Gene3D" id="3.90.550.10">
    <property type="entry name" value="Spore Coat Polysaccharide Biosynthesis Protein SpsA, Chain A"/>
    <property type="match status" value="1"/>
</dbReference>
<dbReference type="SUPFAM" id="SSF53448">
    <property type="entry name" value="Nucleotide-diphospho-sugar transferases"/>
    <property type="match status" value="1"/>
</dbReference>
<organism evidence="2 3">
    <name type="scientific">Spirosoma arboris</name>
    <dbReference type="NCBI Taxonomy" id="2682092"/>
    <lineage>
        <taxon>Bacteria</taxon>
        <taxon>Pseudomonadati</taxon>
        <taxon>Bacteroidota</taxon>
        <taxon>Cytophagia</taxon>
        <taxon>Cytophagales</taxon>
        <taxon>Cytophagaceae</taxon>
        <taxon>Spirosoma</taxon>
    </lineage>
</organism>
<dbReference type="PANTHER" id="PTHR22916">
    <property type="entry name" value="GLYCOSYLTRANSFERASE"/>
    <property type="match status" value="1"/>
</dbReference>
<dbReference type="InterPro" id="IPR001173">
    <property type="entry name" value="Glyco_trans_2-like"/>
</dbReference>
<reference evidence="2 3" key="1">
    <citation type="submission" date="2019-12" db="EMBL/GenBank/DDBJ databases">
        <title>Spirosoma sp. HMF4905 genome sequencing and assembly.</title>
        <authorList>
            <person name="Kang H."/>
            <person name="Cha I."/>
            <person name="Kim H."/>
            <person name="Joh K."/>
        </authorList>
    </citation>
    <scope>NUCLEOTIDE SEQUENCE [LARGE SCALE GENOMIC DNA]</scope>
    <source>
        <strain evidence="2 3">HMF4905</strain>
    </source>
</reference>
<feature type="domain" description="Glycosyltransferase 2-like" evidence="1">
    <location>
        <begin position="9"/>
        <end position="126"/>
    </location>
</feature>
<comment type="caution">
    <text evidence="2">The sequence shown here is derived from an EMBL/GenBank/DDBJ whole genome shotgun (WGS) entry which is preliminary data.</text>
</comment>
<dbReference type="InterPro" id="IPR029044">
    <property type="entry name" value="Nucleotide-diphossugar_trans"/>
</dbReference>
<dbReference type="RefSeq" id="WP_157587265.1">
    <property type="nucleotide sequence ID" value="NZ_WPIN01000008.1"/>
</dbReference>
<dbReference type="AlphaFoldDB" id="A0A7K1SFK8"/>
<evidence type="ECO:0000313" key="3">
    <source>
        <dbReference type="Proteomes" id="UP000436006"/>
    </source>
</evidence>
<dbReference type="Proteomes" id="UP000436006">
    <property type="component" value="Unassembled WGS sequence"/>
</dbReference>
<name>A0A7K1SFK8_9BACT</name>
<protein>
    <submittedName>
        <fullName evidence="2">Glycosyltransferase</fullName>
    </submittedName>
</protein>
<keyword evidence="2" id="KW-0808">Transferase</keyword>
<evidence type="ECO:0000259" key="1">
    <source>
        <dbReference type="Pfam" id="PF00535"/>
    </source>
</evidence>
<evidence type="ECO:0000313" key="2">
    <source>
        <dbReference type="EMBL" id="MVM32533.1"/>
    </source>
</evidence>
<dbReference type="GO" id="GO:0016758">
    <property type="term" value="F:hexosyltransferase activity"/>
    <property type="evidence" value="ECO:0007669"/>
    <property type="project" value="UniProtKB-ARBA"/>
</dbReference>
<keyword evidence="3" id="KW-1185">Reference proteome</keyword>
<dbReference type="PANTHER" id="PTHR22916:SF3">
    <property type="entry name" value="UDP-GLCNAC:BETAGAL BETA-1,3-N-ACETYLGLUCOSAMINYLTRANSFERASE-LIKE PROTEIN 1"/>
    <property type="match status" value="1"/>
</dbReference>
<dbReference type="CDD" id="cd00761">
    <property type="entry name" value="Glyco_tranf_GTA_type"/>
    <property type="match status" value="1"/>
</dbReference>
<sequence length="320" mass="37225">MTTTDFNVSVIIPVYNAEKFITEAVESVLIQTGVHEIILIEDGSKDLSLKICMNLANEYANVKLYTHPNGENRGAGASRNLGIIQATAKYIAFLDADDIYLPNRFVKENEFIEKNNDFDAMYGALGNRYHNEVLEEKYKNKIFANVTVLRLENEFMNPFESLSGFNFKNMGHIHLNTLTINLEKLKQMSYFFNDTLRLHQDTEFIIRLSYHIDLTPGIIDTPITIRGVHESNRITKFTFSHKKYYQNQLKAWESLLAWAEKEKISAPYLRYFKLRVYSLTIATLPLAKAWAFFAKIFTKHFSIVKYYKLYYKNLTNQLIS</sequence>
<dbReference type="Pfam" id="PF00535">
    <property type="entry name" value="Glycos_transf_2"/>
    <property type="match status" value="1"/>
</dbReference>
<accession>A0A7K1SFK8</accession>
<dbReference type="EMBL" id="WPIN01000008">
    <property type="protein sequence ID" value="MVM32533.1"/>
    <property type="molecule type" value="Genomic_DNA"/>
</dbReference>
<proteinExistence type="predicted"/>
<gene>
    <name evidence="2" type="ORF">GO755_21005</name>
</gene>